<dbReference type="InterPro" id="IPR002889">
    <property type="entry name" value="WSC_carb-bd"/>
</dbReference>
<gene>
    <name evidence="22" type="ORF">WR25_05819</name>
</gene>
<evidence type="ECO:0000256" key="15">
    <source>
        <dbReference type="ARBA" id="ARBA00023136"/>
    </source>
</evidence>
<comment type="catalytic activity">
    <reaction evidence="19">
        <text>UDP-alpha-D-xylose + L-seryl-[protein] = 3-O-(beta-D-xylosyl)-L-seryl-[protein] + UDP + H(+)</text>
        <dbReference type="Rhea" id="RHEA:50192"/>
        <dbReference type="Rhea" id="RHEA-COMP:9863"/>
        <dbReference type="Rhea" id="RHEA-COMP:12567"/>
        <dbReference type="ChEBI" id="CHEBI:15378"/>
        <dbReference type="ChEBI" id="CHEBI:29999"/>
        <dbReference type="ChEBI" id="CHEBI:57632"/>
        <dbReference type="ChEBI" id="CHEBI:58223"/>
        <dbReference type="ChEBI" id="CHEBI:132085"/>
        <dbReference type="EC" id="2.4.2.26"/>
    </reaction>
</comment>
<evidence type="ECO:0000256" key="12">
    <source>
        <dbReference type="ARBA" id="ARBA00022968"/>
    </source>
</evidence>
<dbReference type="SMART" id="SM00321">
    <property type="entry name" value="WSC"/>
    <property type="match status" value="1"/>
</dbReference>
<keyword evidence="9 20" id="KW-0812">Transmembrane</keyword>
<dbReference type="GO" id="GO:0050650">
    <property type="term" value="P:chondroitin sulfate proteoglycan biosynthetic process"/>
    <property type="evidence" value="ECO:0007669"/>
    <property type="project" value="TreeGrafter"/>
</dbReference>
<protein>
    <recommendedName>
        <fullName evidence="6">protein xylosyltransferase</fullName>
        <ecNumber evidence="6">2.4.2.26</ecNumber>
    </recommendedName>
    <alternativeName>
        <fullName evidence="18">Peptide O-xylosyltransferase</fullName>
    </alternativeName>
</protein>
<sequence>MPCTFGRTFLLLAGTTSFFFLNIYLIFTYIQMQHHATFQEKPVQQPIVQEPEVKLCNPTDSLAQSALKRAKVESCKARIREAACQLEEGTFHDVFPESNCSNHDHLLVNLRVGCFADSANGRTLSGFTYQLKEDNSHERCRNLCYKTGHLYYGLEYKQECFCGDSINAVPTLPNTNCTAYSCPGNPQQFCGGYNAIEVFRTGLKEKYTWPKAKYVHRNESTPNGPVKIFFLLQLNGRNDRQVKRMLRNIYSPNHIYYIHVDKRQKYMQYQMRKVAAQLPNVFMAPFAHSTIWGGASLLTMVQEAMRDALSRDDIGSWDYFINLSESDFSVMPLSELEDQLRSNMGKSFLASHGYNVGNFVKKQGFDFVFVECEEHMWRIGKRPEFPANLRIDGGSDWLVLHHDLVEYSLSSDELPTKLRKLFESIILPVESFYHTLAYNSHFCHRVLTGNLRMTNWMRKQGCRCEKLKKIVDWCGCSPLVIRKDTTIKFTKQKAHERPFYFARKFESLIDIDAIAKAEEQSMGEGKELEKLKSHPSYSSTFVNVFSKETDGEDENVQKLVKSLLSIGKLDQFKSASIESVDLYKADSTATPQLVFSLQNSPSDIVQLLVNHIDISSKIDSPIINGHKLESAAFGMSIDHKEEIFRDHLGYSNAKSTSTIRLKWHRVPDLPTSVDSNWTSPQSSVSWRNAKGEEKATQQIKPYNSIWGTQFTDVSFKKKSILF</sequence>
<comment type="pathway">
    <text evidence="3">Glycan metabolism; chondroitin sulfate biosynthesis.</text>
</comment>
<keyword evidence="23" id="KW-1185">Reference proteome</keyword>
<evidence type="ECO:0000256" key="18">
    <source>
        <dbReference type="ARBA" id="ARBA00042865"/>
    </source>
</evidence>
<evidence type="ECO:0000256" key="14">
    <source>
        <dbReference type="ARBA" id="ARBA00023034"/>
    </source>
</evidence>
<keyword evidence="10" id="KW-0479">Metal-binding</keyword>
<evidence type="ECO:0000256" key="3">
    <source>
        <dbReference type="ARBA" id="ARBA00004840"/>
    </source>
</evidence>
<comment type="caution">
    <text evidence="22">The sequence shown here is derived from an EMBL/GenBank/DDBJ whole genome shotgun (WGS) entry which is preliminary data.</text>
</comment>
<keyword evidence="7" id="KW-0328">Glycosyltransferase</keyword>
<comment type="similarity">
    <text evidence="5">Belongs to the glycosyltransferase 14 family. XylT subfamily.</text>
</comment>
<dbReference type="GO" id="GO:0000139">
    <property type="term" value="C:Golgi membrane"/>
    <property type="evidence" value="ECO:0007669"/>
    <property type="project" value="UniProtKB-SubCell"/>
</dbReference>
<feature type="domain" description="WSC" evidence="21">
    <location>
        <begin position="108"/>
        <end position="202"/>
    </location>
</feature>
<reference evidence="22 23" key="1">
    <citation type="journal article" date="2017" name="Curr. Biol.">
        <title>Genome architecture and evolution of a unichromosomal asexual nematode.</title>
        <authorList>
            <person name="Fradin H."/>
            <person name="Zegar C."/>
            <person name="Gutwein M."/>
            <person name="Lucas J."/>
            <person name="Kovtun M."/>
            <person name="Corcoran D."/>
            <person name="Baugh L.R."/>
            <person name="Kiontke K."/>
            <person name="Gunsalus K."/>
            <person name="Fitch D.H."/>
            <person name="Piano F."/>
        </authorList>
    </citation>
    <scope>NUCLEOTIDE SEQUENCE [LARGE SCALE GENOMIC DNA]</scope>
    <source>
        <strain evidence="22">PF1309</strain>
    </source>
</reference>
<dbReference type="Proteomes" id="UP000218231">
    <property type="component" value="Unassembled WGS sequence"/>
</dbReference>
<keyword evidence="15 20" id="KW-0472">Membrane</keyword>
<evidence type="ECO:0000256" key="10">
    <source>
        <dbReference type="ARBA" id="ARBA00022723"/>
    </source>
</evidence>
<dbReference type="GO" id="GO:0030158">
    <property type="term" value="F:protein xylosyltransferase activity"/>
    <property type="evidence" value="ECO:0007669"/>
    <property type="project" value="UniProtKB-EC"/>
</dbReference>
<evidence type="ECO:0000256" key="19">
    <source>
        <dbReference type="ARBA" id="ARBA00047847"/>
    </source>
</evidence>
<dbReference type="InterPro" id="IPR003406">
    <property type="entry name" value="Glyco_trans_14"/>
</dbReference>
<comment type="subcellular location">
    <subcellularLocation>
        <location evidence="2">Endoplasmic reticulum membrane</location>
        <topology evidence="2">Single-pass type II membrane protein</topology>
    </subcellularLocation>
    <subcellularLocation>
        <location evidence="1">Golgi apparatus membrane</location>
        <topology evidence="1">Single-pass type II membrane protein</topology>
    </subcellularLocation>
</comment>
<feature type="transmembrane region" description="Helical" evidence="20">
    <location>
        <begin position="9"/>
        <end position="30"/>
    </location>
</feature>
<proteinExistence type="inferred from homology"/>
<keyword evidence="13 20" id="KW-1133">Transmembrane helix</keyword>
<evidence type="ECO:0000256" key="4">
    <source>
        <dbReference type="ARBA" id="ARBA00005093"/>
    </source>
</evidence>
<dbReference type="InterPro" id="IPR043538">
    <property type="entry name" value="XYLT"/>
</dbReference>
<evidence type="ECO:0000256" key="17">
    <source>
        <dbReference type="ARBA" id="ARBA00023180"/>
    </source>
</evidence>
<dbReference type="PROSITE" id="PS51212">
    <property type="entry name" value="WSC"/>
    <property type="match status" value="1"/>
</dbReference>
<dbReference type="GO" id="GO:0046872">
    <property type="term" value="F:metal ion binding"/>
    <property type="evidence" value="ECO:0007669"/>
    <property type="project" value="UniProtKB-KW"/>
</dbReference>
<evidence type="ECO:0000259" key="21">
    <source>
        <dbReference type="PROSITE" id="PS51212"/>
    </source>
</evidence>
<evidence type="ECO:0000256" key="7">
    <source>
        <dbReference type="ARBA" id="ARBA00022676"/>
    </source>
</evidence>
<evidence type="ECO:0000256" key="2">
    <source>
        <dbReference type="ARBA" id="ARBA00004648"/>
    </source>
</evidence>
<dbReference type="PANTHER" id="PTHR46025">
    <property type="entry name" value="XYLOSYLTRANSFERASE OXT"/>
    <property type="match status" value="1"/>
</dbReference>
<dbReference type="Pfam" id="PF01822">
    <property type="entry name" value="WSC"/>
    <property type="match status" value="1"/>
</dbReference>
<evidence type="ECO:0000256" key="13">
    <source>
        <dbReference type="ARBA" id="ARBA00022989"/>
    </source>
</evidence>
<dbReference type="UniPathway" id="UPA00756"/>
<evidence type="ECO:0000256" key="16">
    <source>
        <dbReference type="ARBA" id="ARBA00023157"/>
    </source>
</evidence>
<evidence type="ECO:0000256" key="6">
    <source>
        <dbReference type="ARBA" id="ARBA00011972"/>
    </source>
</evidence>
<dbReference type="STRING" id="2018661.A0A2A2M1M3"/>
<keyword evidence="14" id="KW-0333">Golgi apparatus</keyword>
<evidence type="ECO:0000313" key="23">
    <source>
        <dbReference type="Proteomes" id="UP000218231"/>
    </source>
</evidence>
<dbReference type="Pfam" id="PF02485">
    <property type="entry name" value="Branch"/>
    <property type="match status" value="1"/>
</dbReference>
<keyword evidence="11" id="KW-0256">Endoplasmic reticulum</keyword>
<evidence type="ECO:0000256" key="1">
    <source>
        <dbReference type="ARBA" id="ARBA00004323"/>
    </source>
</evidence>
<comment type="pathway">
    <text evidence="4">Glycan metabolism; heparan sulfate biosynthesis.</text>
</comment>
<dbReference type="OrthoDB" id="2019572at2759"/>
<evidence type="ECO:0000256" key="8">
    <source>
        <dbReference type="ARBA" id="ARBA00022679"/>
    </source>
</evidence>
<evidence type="ECO:0000256" key="5">
    <source>
        <dbReference type="ARBA" id="ARBA00010195"/>
    </source>
</evidence>
<dbReference type="UniPathway" id="UPA00755"/>
<dbReference type="EC" id="2.4.2.26" evidence="6"/>
<evidence type="ECO:0000256" key="9">
    <source>
        <dbReference type="ARBA" id="ARBA00022692"/>
    </source>
</evidence>
<dbReference type="GO" id="GO:0015012">
    <property type="term" value="P:heparan sulfate proteoglycan biosynthetic process"/>
    <property type="evidence" value="ECO:0007669"/>
    <property type="project" value="UniProtKB-UniPathway"/>
</dbReference>
<keyword evidence="12" id="KW-0735">Signal-anchor</keyword>
<dbReference type="PANTHER" id="PTHR46025:SF3">
    <property type="entry name" value="XYLOSYLTRANSFERASE OXT"/>
    <property type="match status" value="1"/>
</dbReference>
<keyword evidence="17" id="KW-0325">Glycoprotein</keyword>
<dbReference type="EMBL" id="LIAE01006263">
    <property type="protein sequence ID" value="PAV92127.1"/>
    <property type="molecule type" value="Genomic_DNA"/>
</dbReference>
<keyword evidence="8" id="KW-0808">Transferase</keyword>
<evidence type="ECO:0000313" key="22">
    <source>
        <dbReference type="EMBL" id="PAV92127.1"/>
    </source>
</evidence>
<evidence type="ECO:0000256" key="11">
    <source>
        <dbReference type="ARBA" id="ARBA00022824"/>
    </source>
</evidence>
<dbReference type="GO" id="GO:0005789">
    <property type="term" value="C:endoplasmic reticulum membrane"/>
    <property type="evidence" value="ECO:0007669"/>
    <property type="project" value="UniProtKB-SubCell"/>
</dbReference>
<name>A0A2A2M1M3_9BILA</name>
<keyword evidence="16" id="KW-1015">Disulfide bond</keyword>
<evidence type="ECO:0000256" key="20">
    <source>
        <dbReference type="SAM" id="Phobius"/>
    </source>
</evidence>
<organism evidence="22 23">
    <name type="scientific">Diploscapter pachys</name>
    <dbReference type="NCBI Taxonomy" id="2018661"/>
    <lineage>
        <taxon>Eukaryota</taxon>
        <taxon>Metazoa</taxon>
        <taxon>Ecdysozoa</taxon>
        <taxon>Nematoda</taxon>
        <taxon>Chromadorea</taxon>
        <taxon>Rhabditida</taxon>
        <taxon>Rhabditina</taxon>
        <taxon>Rhabditomorpha</taxon>
        <taxon>Rhabditoidea</taxon>
        <taxon>Rhabditidae</taxon>
        <taxon>Diploscapter</taxon>
    </lineage>
</organism>
<accession>A0A2A2M1M3</accession>
<dbReference type="AlphaFoldDB" id="A0A2A2M1M3"/>